<dbReference type="PROSITE" id="PS50808">
    <property type="entry name" value="ZF_BED"/>
    <property type="match status" value="1"/>
</dbReference>
<evidence type="ECO:0000256" key="5">
    <source>
        <dbReference type="ARBA" id="ARBA00022833"/>
    </source>
</evidence>
<dbReference type="GO" id="GO:0008270">
    <property type="term" value="F:zinc ion binding"/>
    <property type="evidence" value="ECO:0007669"/>
    <property type="project" value="UniProtKB-KW"/>
</dbReference>
<evidence type="ECO:0000259" key="12">
    <source>
        <dbReference type="PROSITE" id="PS50808"/>
    </source>
</evidence>
<evidence type="ECO:0000256" key="7">
    <source>
        <dbReference type="ARBA" id="ARBA00023125"/>
    </source>
</evidence>
<keyword evidence="3" id="KW-0479">Metal-binding</keyword>
<comment type="subcellular location">
    <subcellularLocation>
        <location evidence="1">Nucleus</location>
    </subcellularLocation>
</comment>
<feature type="region of interest" description="Disordered" evidence="11">
    <location>
        <begin position="1"/>
        <end position="91"/>
    </location>
</feature>
<evidence type="ECO:0000256" key="10">
    <source>
        <dbReference type="PROSITE-ProRule" id="PRU00027"/>
    </source>
</evidence>
<keyword evidence="14" id="KW-1185">Reference proteome</keyword>
<feature type="compositionally biased region" description="Low complexity" evidence="11">
    <location>
        <begin position="54"/>
        <end position="66"/>
    </location>
</feature>
<evidence type="ECO:0000256" key="11">
    <source>
        <dbReference type="SAM" id="MobiDB-lite"/>
    </source>
</evidence>
<reference evidence="13 14" key="1">
    <citation type="journal article" date="2022" name="Cell">
        <title>Repeat-based holocentromeres influence genome architecture and karyotype evolution.</title>
        <authorList>
            <person name="Hofstatter P.G."/>
            <person name="Thangavel G."/>
            <person name="Lux T."/>
            <person name="Neumann P."/>
            <person name="Vondrak T."/>
            <person name="Novak P."/>
            <person name="Zhang M."/>
            <person name="Costa L."/>
            <person name="Castellani M."/>
            <person name="Scott A."/>
            <person name="Toegelov H."/>
            <person name="Fuchs J."/>
            <person name="Mata-Sucre Y."/>
            <person name="Dias Y."/>
            <person name="Vanzela A.L.L."/>
            <person name="Huettel B."/>
            <person name="Almeida C.C.S."/>
            <person name="Simkova H."/>
            <person name="Souza G."/>
            <person name="Pedrosa-Harand A."/>
            <person name="Macas J."/>
            <person name="Mayer K.F.X."/>
            <person name="Houben A."/>
            <person name="Marques A."/>
        </authorList>
    </citation>
    <scope>NUCLEOTIDE SEQUENCE [LARGE SCALE GENOMIC DNA]</scope>
    <source>
        <strain evidence="13">RhyTen1mFocal</strain>
    </source>
</reference>
<feature type="compositionally biased region" description="Acidic residues" evidence="11">
    <location>
        <begin position="1"/>
        <end position="10"/>
    </location>
</feature>
<name>A0AAD6EMS3_9POAL</name>
<dbReference type="InterPro" id="IPR052035">
    <property type="entry name" value="ZnF_BED_domain_contain"/>
</dbReference>
<dbReference type="Proteomes" id="UP001210211">
    <property type="component" value="Unassembled WGS sequence"/>
</dbReference>
<accession>A0AAD6EMS3</accession>
<dbReference type="GO" id="GO:0005634">
    <property type="term" value="C:nucleus"/>
    <property type="evidence" value="ECO:0007669"/>
    <property type="project" value="UniProtKB-SubCell"/>
</dbReference>
<evidence type="ECO:0000313" key="13">
    <source>
        <dbReference type="EMBL" id="KAJ3689881.1"/>
    </source>
</evidence>
<sequence>MTEPERDETEAVVSEPDLVSDDDMGIGIHGETQEEIQRIEIQADPTYEPDDEAAAATAGGEAATAADVEEENPTKKKTRKTTSDVWNHFTRGPTQPNGSYYATCNYCSHKYLQGQQRGTSSMRIHIDKKCKKIPRNKPEALQKLLQAKLGERDALVPWTFDQMKCRKSLAKMVIAHEYPFNCVNHHFFREFLCEVQPSFKVPSRNTLRQDCMKIYEEEQRVFCLVLDNASSNDACISELLHSTPMKDDLPVEGKIFHQRCGCHILNLIVQDGLGTVHKEIDWIREAMEWIKYSQGRIEKFKLACSQGNVAYKKPQWDVPTRWNSTYLMLELALELKPAFVRYAALDKKFPKTLSDSQWGILNELVKHLKVFYEATLKLSGTKYPTLNLFFSEFCEVYLSIKRMSYNEYPFIVNMGTQMHGKFDKYWCMGNSLLAIACVLDPRCKLDVVQYYMEEMCPDECDNFISNLRDCMSDLYNEYVQANAEVQGHSDQNQPSMSKRKKTDGASSMTSDRKAGLKDYLKGKKGTTGPKTELEEYLDADRDDASLDDDFDILGWWKLKAPRFPILAQLTRDILAVPISTVASESAFSTSGRVLSQVRSSLSDESIEALLCAQDWLGYPLQV</sequence>
<evidence type="ECO:0000256" key="8">
    <source>
        <dbReference type="ARBA" id="ARBA00023163"/>
    </source>
</evidence>
<dbReference type="GO" id="GO:0003677">
    <property type="term" value="F:DNA binding"/>
    <property type="evidence" value="ECO:0007669"/>
    <property type="project" value="UniProtKB-KW"/>
</dbReference>
<dbReference type="Pfam" id="PF05699">
    <property type="entry name" value="Dimer_Tnp_hAT"/>
    <property type="match status" value="1"/>
</dbReference>
<comment type="caution">
    <text evidence="13">The sequence shown here is derived from an EMBL/GenBank/DDBJ whole genome shotgun (WGS) entry which is preliminary data.</text>
</comment>
<dbReference type="Pfam" id="PF14372">
    <property type="entry name" value="hAT-like_RNase-H"/>
    <property type="match status" value="1"/>
</dbReference>
<feature type="region of interest" description="Disordered" evidence="11">
    <location>
        <begin position="485"/>
        <end position="514"/>
    </location>
</feature>
<proteinExistence type="predicted"/>
<keyword evidence="6" id="KW-0805">Transcription regulation</keyword>
<evidence type="ECO:0000256" key="6">
    <source>
        <dbReference type="ARBA" id="ARBA00023015"/>
    </source>
</evidence>
<comment type="subunit">
    <text evidence="2">Homodimer.</text>
</comment>
<dbReference type="SUPFAM" id="SSF53098">
    <property type="entry name" value="Ribonuclease H-like"/>
    <property type="match status" value="1"/>
</dbReference>
<evidence type="ECO:0000256" key="9">
    <source>
        <dbReference type="ARBA" id="ARBA00023242"/>
    </source>
</evidence>
<dbReference type="AlphaFoldDB" id="A0AAD6EMS3"/>
<dbReference type="PANTHER" id="PTHR46481:SF10">
    <property type="entry name" value="ZINC FINGER BED DOMAIN-CONTAINING PROTEIN 39"/>
    <property type="match status" value="1"/>
</dbReference>
<gene>
    <name evidence="13" type="ORF">LUZ61_019045</name>
</gene>
<keyword evidence="5" id="KW-0862">Zinc</keyword>
<protein>
    <recommendedName>
        <fullName evidence="12">BED-type domain-containing protein</fullName>
    </recommendedName>
</protein>
<dbReference type="InterPro" id="IPR012337">
    <property type="entry name" value="RNaseH-like_sf"/>
</dbReference>
<keyword evidence="8" id="KW-0804">Transcription</keyword>
<dbReference type="PANTHER" id="PTHR46481">
    <property type="entry name" value="ZINC FINGER BED DOMAIN-CONTAINING PROTEIN 4"/>
    <property type="match status" value="1"/>
</dbReference>
<organism evidence="13 14">
    <name type="scientific">Rhynchospora tenuis</name>
    <dbReference type="NCBI Taxonomy" id="198213"/>
    <lineage>
        <taxon>Eukaryota</taxon>
        <taxon>Viridiplantae</taxon>
        <taxon>Streptophyta</taxon>
        <taxon>Embryophyta</taxon>
        <taxon>Tracheophyta</taxon>
        <taxon>Spermatophyta</taxon>
        <taxon>Magnoliopsida</taxon>
        <taxon>Liliopsida</taxon>
        <taxon>Poales</taxon>
        <taxon>Cyperaceae</taxon>
        <taxon>Cyperoideae</taxon>
        <taxon>Rhynchosporeae</taxon>
        <taxon>Rhynchospora</taxon>
    </lineage>
</organism>
<dbReference type="InterPro" id="IPR025525">
    <property type="entry name" value="hAT-like_transposase_RNase-H"/>
</dbReference>
<dbReference type="SMART" id="SM00614">
    <property type="entry name" value="ZnF_BED"/>
    <property type="match status" value="1"/>
</dbReference>
<dbReference type="GO" id="GO:0046983">
    <property type="term" value="F:protein dimerization activity"/>
    <property type="evidence" value="ECO:0007669"/>
    <property type="project" value="InterPro"/>
</dbReference>
<keyword evidence="4 10" id="KW-0863">Zinc-finger</keyword>
<keyword evidence="7" id="KW-0238">DNA-binding</keyword>
<evidence type="ECO:0000256" key="3">
    <source>
        <dbReference type="ARBA" id="ARBA00022723"/>
    </source>
</evidence>
<dbReference type="Pfam" id="PF02892">
    <property type="entry name" value="zf-BED"/>
    <property type="match status" value="1"/>
</dbReference>
<dbReference type="InterPro" id="IPR003656">
    <property type="entry name" value="Znf_BED"/>
</dbReference>
<evidence type="ECO:0000256" key="4">
    <source>
        <dbReference type="ARBA" id="ARBA00022771"/>
    </source>
</evidence>
<evidence type="ECO:0000313" key="14">
    <source>
        <dbReference type="Proteomes" id="UP001210211"/>
    </source>
</evidence>
<feature type="domain" description="BED-type" evidence="12">
    <location>
        <begin position="80"/>
        <end position="137"/>
    </location>
</feature>
<evidence type="ECO:0000256" key="2">
    <source>
        <dbReference type="ARBA" id="ARBA00011738"/>
    </source>
</evidence>
<evidence type="ECO:0000256" key="1">
    <source>
        <dbReference type="ARBA" id="ARBA00004123"/>
    </source>
</evidence>
<dbReference type="EMBL" id="JAMRDG010000002">
    <property type="protein sequence ID" value="KAJ3689881.1"/>
    <property type="molecule type" value="Genomic_DNA"/>
</dbReference>
<dbReference type="InterPro" id="IPR008906">
    <property type="entry name" value="HATC_C_dom"/>
</dbReference>
<keyword evidence="9" id="KW-0539">Nucleus</keyword>